<dbReference type="AlphaFoldDB" id="A0A132AI13"/>
<reference evidence="1 2" key="1">
    <citation type="journal article" date="2015" name="Parasit. Vectors">
        <title>Draft genome of the scabies mite.</title>
        <authorList>
            <person name="Rider S.D.Jr."/>
            <person name="Morgan M.S."/>
            <person name="Arlian L.G."/>
        </authorList>
    </citation>
    <scope>NUCLEOTIDE SEQUENCE [LARGE SCALE GENOMIC DNA]</scope>
    <source>
        <strain evidence="1">Arlian Lab</strain>
    </source>
</reference>
<dbReference type="GO" id="GO:0005085">
    <property type="term" value="F:guanyl-nucleotide exchange factor activity"/>
    <property type="evidence" value="ECO:0007669"/>
    <property type="project" value="InterPro"/>
</dbReference>
<gene>
    <name evidence="1" type="ORF">QR98_0091940</name>
</gene>
<proteinExistence type="predicted"/>
<dbReference type="SUPFAM" id="SSF48065">
    <property type="entry name" value="DBL homology domain (DH-domain)"/>
    <property type="match status" value="1"/>
</dbReference>
<dbReference type="Pfam" id="PF00169">
    <property type="entry name" value="PH"/>
    <property type="match status" value="2"/>
</dbReference>
<dbReference type="Gene3D" id="2.30.29.30">
    <property type="entry name" value="Pleckstrin-homology domain (PH domain)/Phosphotyrosine-binding domain (PTB)"/>
    <property type="match status" value="2"/>
</dbReference>
<dbReference type="PANTHER" id="PTHR45858:SF1">
    <property type="entry name" value="FERM DOMAIN-CONTAINING PROTEIN 7"/>
    <property type="match status" value="1"/>
</dbReference>
<dbReference type="Gene3D" id="1.20.900.10">
    <property type="entry name" value="Dbl homology (DH) domain"/>
    <property type="match status" value="1"/>
</dbReference>
<comment type="caution">
    <text evidence="1">The sequence shown here is derived from an EMBL/GenBank/DDBJ whole genome shotgun (WGS) entry which is preliminary data.</text>
</comment>
<dbReference type="Proteomes" id="UP000616769">
    <property type="component" value="Unassembled WGS sequence"/>
</dbReference>
<dbReference type="FunFam" id="2.30.29.30:FF:000046">
    <property type="entry name" value="FERM, RhoGEF and pleckstrin domain-containing protein 1"/>
    <property type="match status" value="1"/>
</dbReference>
<dbReference type="InterPro" id="IPR001849">
    <property type="entry name" value="PH_domain"/>
</dbReference>
<dbReference type="VEuPathDB" id="VectorBase:SSCA006712"/>
<dbReference type="InterPro" id="IPR035899">
    <property type="entry name" value="DBL_dom_sf"/>
</dbReference>
<dbReference type="InterPro" id="IPR011993">
    <property type="entry name" value="PH-like_dom_sf"/>
</dbReference>
<dbReference type="SMART" id="SM00325">
    <property type="entry name" value="RhoGEF"/>
    <property type="match status" value="1"/>
</dbReference>
<evidence type="ECO:0000313" key="2">
    <source>
        <dbReference type="Proteomes" id="UP000616769"/>
    </source>
</evidence>
<organism evidence="1 2">
    <name type="scientific">Sarcoptes scabiei</name>
    <name type="common">Itch mite</name>
    <name type="synonym">Acarus scabiei</name>
    <dbReference type="NCBI Taxonomy" id="52283"/>
    <lineage>
        <taxon>Eukaryota</taxon>
        <taxon>Metazoa</taxon>
        <taxon>Ecdysozoa</taxon>
        <taxon>Arthropoda</taxon>
        <taxon>Chelicerata</taxon>
        <taxon>Arachnida</taxon>
        <taxon>Acari</taxon>
        <taxon>Acariformes</taxon>
        <taxon>Sarcoptiformes</taxon>
        <taxon>Astigmata</taxon>
        <taxon>Psoroptidia</taxon>
        <taxon>Sarcoptoidea</taxon>
        <taxon>Sarcoptidae</taxon>
        <taxon>Sarcoptinae</taxon>
        <taxon>Sarcoptes</taxon>
    </lineage>
</organism>
<dbReference type="InterPro" id="IPR000219">
    <property type="entry name" value="DH_dom"/>
</dbReference>
<dbReference type="PROSITE" id="PS50010">
    <property type="entry name" value="DH_2"/>
    <property type="match status" value="1"/>
</dbReference>
<accession>A0A132AI13</accession>
<protein>
    <submittedName>
        <fullName evidence="1">FERM, RhoGEF and pleckstrin domain-containing 2-like protein</fullName>
    </submittedName>
</protein>
<name>A0A132AI13_SARSC</name>
<evidence type="ECO:0000313" key="1">
    <source>
        <dbReference type="EMBL" id="KPM10634.1"/>
    </source>
</evidence>
<sequence>MDCFFDWNRSSSVNKFNSLSRENHLRVYSSDMVASLMSSAIGSRNNNADSVSFSSTSYDQTNNRLNYHKSCDTIDQNSAKNLPSIQNYCQIDDTVDDPLQEFIRNLHELRDYLYTCFRYRNGPVVEDQMDESTFIGDFHKNLKISSINLNSTLEFRGSKRVMDYDYYVFRDLVMSERTNLKDLESIQNWFKNDLTKNSSIRSIELLSLMVSVAEPLISFHDKFLRSIEYVLYVWFTGSDSLPSLSSVLKEILNWIKPYEQIVERLPFILERINVDFYHCKEFQKVCREFETKKGCYIPYNSLLLKPAFHLAYYAESIRSLSNCYSPNHCDLPDLKHLTKQLDQFNLNYSDTLESLINLAILIEVQRDISALVNIVQSGRVSLNAEILIFDLQPVFFHNDNLKRFIREGCLYKLSKKGFQQRLFFLFSDLLIYSSRSSSSIDFQFKIHGYFSLYNVFVEETEPKFGQENCFAVYFGNKILVLASSKRTQFLARLLVTNYFYLSTHCSNISEKRSWINAIRESSIALSQQRNNIQLPIITNDLVDKIDSLLTNEKTAEIKNGGTDEEYERNQAYRTNTIIHVCWQRNCCITAADYRYALTVSFSSHLLRKFKNSTGWQKLWVEFTHFCLFFYKSSEDKYPLASLPVIGYTVSMPSDEDNISKNFVFKLQFKKHIYFFRAESEYSFKKWIEVIQKMTDYSNEKFSLE</sequence>
<dbReference type="SUPFAM" id="SSF50729">
    <property type="entry name" value="PH domain-like"/>
    <property type="match status" value="2"/>
</dbReference>
<dbReference type="PROSITE" id="PS50003">
    <property type="entry name" value="PH_DOMAIN"/>
    <property type="match status" value="2"/>
</dbReference>
<dbReference type="SMART" id="SM00233">
    <property type="entry name" value="PH"/>
    <property type="match status" value="2"/>
</dbReference>
<dbReference type="Pfam" id="PF00621">
    <property type="entry name" value="RhoGEF"/>
    <property type="match status" value="1"/>
</dbReference>
<dbReference type="OrthoDB" id="9990815at2759"/>
<dbReference type="EMBL" id="JXLN01015549">
    <property type="protein sequence ID" value="KPM10634.1"/>
    <property type="molecule type" value="Genomic_DNA"/>
</dbReference>
<dbReference type="InterPro" id="IPR051835">
    <property type="entry name" value="RAC1-GEF"/>
</dbReference>
<dbReference type="PANTHER" id="PTHR45858">
    <property type="entry name" value="FERM DOMAIN CONTAINING PROTEIN"/>
    <property type="match status" value="1"/>
</dbReference>